<dbReference type="InterPro" id="IPR020904">
    <property type="entry name" value="Sc_DH/Rdtase_CS"/>
</dbReference>
<comment type="caution">
    <text evidence="5">The sequence shown here is derived from an EMBL/GenBank/DDBJ whole genome shotgun (WGS) entry which is preliminary data.</text>
</comment>
<evidence type="ECO:0000259" key="4">
    <source>
        <dbReference type="SMART" id="SM00822"/>
    </source>
</evidence>
<dbReference type="Proteomes" id="UP000031057">
    <property type="component" value="Unassembled WGS sequence"/>
</dbReference>
<dbReference type="AlphaFoldDB" id="A0A0B1ZVH5"/>
<dbReference type="PANTHER" id="PTHR45024">
    <property type="entry name" value="DEHYDROGENASES, SHORT CHAIN"/>
    <property type="match status" value="1"/>
</dbReference>
<accession>A0A0B1ZVH5</accession>
<dbReference type="Gene3D" id="3.40.50.720">
    <property type="entry name" value="NAD(P)-binding Rossmann-like Domain"/>
    <property type="match status" value="1"/>
</dbReference>
<dbReference type="Pfam" id="PF00106">
    <property type="entry name" value="adh_short"/>
    <property type="match status" value="1"/>
</dbReference>
<sequence length="320" mass="33375">MDTITFEGRVAIVTGGGGGIGRAHALELARRGCAVVVNDLGGDVAGRGGSASMAERVVDEITAAGGKAIASHDSVADPAAAAGIADTAADRFGRIDILINNAGNLRNKALESLTDDDWQALLATHLTGSFNMARAVWPHMKARKYGRLVFTASSSGLFGTALQTGYAAAKAGIIGLMNVAAIEGEAHGIHANAVMPNADSRMARQTMADWGPEKQEQGAALMLDAIGNSMDPEFNTPLALFLASESCQSTHAIYSQCLGRVARVFVGVAQGWQAQRQAPPTLEDIAAHWEEICDTSRGFTTPTSSSEELALVLSQDAARQ</sequence>
<dbReference type="OrthoDB" id="9804774at2"/>
<dbReference type="SUPFAM" id="SSF51735">
    <property type="entry name" value="NAD(P)-binding Rossmann-fold domains"/>
    <property type="match status" value="1"/>
</dbReference>
<protein>
    <recommendedName>
        <fullName evidence="4">Ketoreductase domain-containing protein</fullName>
    </recommendedName>
</protein>
<dbReference type="PRINTS" id="PR00081">
    <property type="entry name" value="GDHRDH"/>
</dbReference>
<dbReference type="InterPro" id="IPR057326">
    <property type="entry name" value="KR_dom"/>
</dbReference>
<organism evidence="5 6">
    <name type="scientific">Novosphingobium malaysiense</name>
    <dbReference type="NCBI Taxonomy" id="1348853"/>
    <lineage>
        <taxon>Bacteria</taxon>
        <taxon>Pseudomonadati</taxon>
        <taxon>Pseudomonadota</taxon>
        <taxon>Alphaproteobacteria</taxon>
        <taxon>Sphingomonadales</taxon>
        <taxon>Sphingomonadaceae</taxon>
        <taxon>Novosphingobium</taxon>
    </lineage>
</organism>
<comment type="similarity">
    <text evidence="1 3">Belongs to the short-chain dehydrogenases/reductases (SDR) family.</text>
</comment>
<reference evidence="5 6" key="1">
    <citation type="submission" date="2014-10" db="EMBL/GenBank/DDBJ databases">
        <title>Genome sequence of Novosphingobium malaysiense MUSC 273(T).</title>
        <authorList>
            <person name="Lee L.-H."/>
        </authorList>
    </citation>
    <scope>NUCLEOTIDE SEQUENCE [LARGE SCALE GENOMIC DNA]</scope>
    <source>
        <strain evidence="5 6">MUSC 273</strain>
    </source>
</reference>
<dbReference type="GO" id="GO:0016491">
    <property type="term" value="F:oxidoreductase activity"/>
    <property type="evidence" value="ECO:0007669"/>
    <property type="project" value="UniProtKB-KW"/>
</dbReference>
<gene>
    <name evidence="5" type="ORF">LK12_02215</name>
</gene>
<dbReference type="InterPro" id="IPR002347">
    <property type="entry name" value="SDR_fam"/>
</dbReference>
<keyword evidence="6" id="KW-1185">Reference proteome</keyword>
<evidence type="ECO:0000256" key="2">
    <source>
        <dbReference type="ARBA" id="ARBA00023002"/>
    </source>
</evidence>
<dbReference type="PRINTS" id="PR00080">
    <property type="entry name" value="SDRFAMILY"/>
</dbReference>
<dbReference type="InterPro" id="IPR036291">
    <property type="entry name" value="NAD(P)-bd_dom_sf"/>
</dbReference>
<evidence type="ECO:0000313" key="5">
    <source>
        <dbReference type="EMBL" id="KHK93173.1"/>
    </source>
</evidence>
<keyword evidence="2" id="KW-0560">Oxidoreductase</keyword>
<evidence type="ECO:0000256" key="1">
    <source>
        <dbReference type="ARBA" id="ARBA00006484"/>
    </source>
</evidence>
<proteinExistence type="inferred from homology"/>
<dbReference type="SMART" id="SM00822">
    <property type="entry name" value="PKS_KR"/>
    <property type="match status" value="1"/>
</dbReference>
<dbReference type="PROSITE" id="PS00061">
    <property type="entry name" value="ADH_SHORT"/>
    <property type="match status" value="1"/>
</dbReference>
<dbReference type="RefSeq" id="WP_039278718.1">
    <property type="nucleotide sequence ID" value="NZ_JTDI01000001.1"/>
</dbReference>
<evidence type="ECO:0000313" key="6">
    <source>
        <dbReference type="Proteomes" id="UP000031057"/>
    </source>
</evidence>
<evidence type="ECO:0000256" key="3">
    <source>
        <dbReference type="RuleBase" id="RU000363"/>
    </source>
</evidence>
<dbReference type="STRING" id="1348853.LK12_02215"/>
<dbReference type="PANTHER" id="PTHR45024:SF2">
    <property type="entry name" value="SCP2 DOMAIN-CONTAINING PROTEIN"/>
    <property type="match status" value="1"/>
</dbReference>
<dbReference type="EMBL" id="JTDI01000001">
    <property type="protein sequence ID" value="KHK93173.1"/>
    <property type="molecule type" value="Genomic_DNA"/>
</dbReference>
<dbReference type="InterPro" id="IPR051687">
    <property type="entry name" value="Peroxisomal_Beta-Oxidation"/>
</dbReference>
<feature type="domain" description="Ketoreductase" evidence="4">
    <location>
        <begin position="9"/>
        <end position="185"/>
    </location>
</feature>
<name>A0A0B1ZVH5_9SPHN</name>